<dbReference type="VEuPathDB" id="TriTrypDB:TcG_12415"/>
<dbReference type="VEuPathDB" id="TriTrypDB:TCSYLVIO_000481"/>
<comment type="caution">
    <text evidence="1">The sequence shown here is derived from an EMBL/GenBank/DDBJ whole genome shotgun (WGS) entry which is preliminary data.</text>
</comment>
<dbReference type="VEuPathDB" id="TriTrypDB:Tc_MARK_6449"/>
<evidence type="ECO:0000313" key="2">
    <source>
        <dbReference type="Proteomes" id="UP000246121"/>
    </source>
</evidence>
<reference evidence="1 2" key="1">
    <citation type="journal article" date="2018" name="Microb. Genom.">
        <title>Expanding an expanded genome: long-read sequencing of Trypanosoma cruzi.</title>
        <authorList>
            <person name="Berna L."/>
            <person name="Rodriguez M."/>
            <person name="Chiribao M.L."/>
            <person name="Parodi-Talice A."/>
            <person name="Pita S."/>
            <person name="Rijo G."/>
            <person name="Alvarez-Valin F."/>
            <person name="Robello C."/>
        </authorList>
    </citation>
    <scope>NUCLEOTIDE SEQUENCE [LARGE SCALE GENOMIC DNA]</scope>
    <source>
        <strain evidence="1 2">Dm28c</strain>
    </source>
</reference>
<evidence type="ECO:0000313" key="1">
    <source>
        <dbReference type="EMBL" id="PWU91399.1"/>
    </source>
</evidence>
<dbReference type="VEuPathDB" id="TriTrypDB:TcCL_ESM07490"/>
<sequence length="239" mass="26051">MRHAGGQFFNHRGSGGYGVTLFVCGGHFGHVFMCPLLSHQGSATTIIRNCPGDCAGDIPDESSAGSGLLGREIATHHRGYNRKRIIEPTEKASAAIIRDASLHGWGVVFIPDSSNVKIAGGKWKKMPFLIMQAEARAVRLALLAFSAILPRTIDVWMSNTSLQGAANKGNSKPHAMTRELKRIYGFLDPRGIKASFAHVRSAETRRRHITRSCFHTRGISEGERRGLVAGGAQSLPRRR</sequence>
<protein>
    <submittedName>
        <fullName evidence="1">TcC31.12</fullName>
    </submittedName>
</protein>
<dbReference type="VEuPathDB" id="TriTrypDB:TcBrA4_0117640"/>
<dbReference type="VEuPathDB" id="TriTrypDB:TcYC6_0086480"/>
<name>A0A2V2V4X4_TRYCR</name>
<accession>A0A2V2V4X4</accession>
<organism evidence="1 2">
    <name type="scientific">Trypanosoma cruzi</name>
    <dbReference type="NCBI Taxonomy" id="5693"/>
    <lineage>
        <taxon>Eukaryota</taxon>
        <taxon>Discoba</taxon>
        <taxon>Euglenozoa</taxon>
        <taxon>Kinetoplastea</taxon>
        <taxon>Metakinetoplastina</taxon>
        <taxon>Trypanosomatida</taxon>
        <taxon>Trypanosomatidae</taxon>
        <taxon>Trypanosoma</taxon>
        <taxon>Schizotrypanum</taxon>
    </lineage>
</organism>
<dbReference type="VEuPathDB" id="TriTrypDB:C4B63_43g224"/>
<proteinExistence type="predicted"/>
<dbReference type="Proteomes" id="UP000246121">
    <property type="component" value="Unassembled WGS sequence"/>
</dbReference>
<dbReference type="EMBL" id="PRFA01000043">
    <property type="protein sequence ID" value="PWU91399.1"/>
    <property type="molecule type" value="Genomic_DNA"/>
</dbReference>
<dbReference type="VEuPathDB" id="TriTrypDB:C3747_58g190"/>
<dbReference type="VEuPathDB" id="TriTrypDB:TCDM_13214"/>
<dbReference type="AlphaFoldDB" id="A0A2V2V4X4"/>
<gene>
    <name evidence="1" type="ORF">C4B63_43g224</name>
</gene>
<dbReference type="VEuPathDB" id="TriTrypDB:ECC02_005585"/>